<evidence type="ECO:0000256" key="7">
    <source>
        <dbReference type="ARBA" id="ARBA00023049"/>
    </source>
</evidence>
<evidence type="ECO:0000256" key="8">
    <source>
        <dbReference type="SAM" id="SignalP"/>
    </source>
</evidence>
<dbReference type="PANTHER" id="PTHR11733:SF241">
    <property type="entry name" value="GH26575P-RELATED"/>
    <property type="match status" value="1"/>
</dbReference>
<evidence type="ECO:0000256" key="2">
    <source>
        <dbReference type="ARBA" id="ARBA00007357"/>
    </source>
</evidence>
<keyword evidence="3" id="KW-0645">Protease</keyword>
<dbReference type="GO" id="GO:0016485">
    <property type="term" value="P:protein processing"/>
    <property type="evidence" value="ECO:0007669"/>
    <property type="project" value="TreeGrafter"/>
</dbReference>
<feature type="domain" description="Peptidase M13 N-terminal" evidence="10">
    <location>
        <begin position="165"/>
        <end position="350"/>
    </location>
</feature>
<dbReference type="InterPro" id="IPR000718">
    <property type="entry name" value="Peptidase_M13"/>
</dbReference>
<accession>A0A224Y3L2</accession>
<evidence type="ECO:0000259" key="9">
    <source>
        <dbReference type="Pfam" id="PF01431"/>
    </source>
</evidence>
<dbReference type="Gene3D" id="3.40.390.10">
    <property type="entry name" value="Collagenase (Catalytic Domain)"/>
    <property type="match status" value="1"/>
</dbReference>
<dbReference type="PROSITE" id="PS51885">
    <property type="entry name" value="NEPRILYSIN"/>
    <property type="match status" value="1"/>
</dbReference>
<dbReference type="GO" id="GO:0004222">
    <property type="term" value="F:metalloendopeptidase activity"/>
    <property type="evidence" value="ECO:0007669"/>
    <property type="project" value="InterPro"/>
</dbReference>
<protein>
    <submittedName>
        <fullName evidence="11">Gluzincin</fullName>
    </submittedName>
</protein>
<dbReference type="GO" id="GO:0005886">
    <property type="term" value="C:plasma membrane"/>
    <property type="evidence" value="ECO:0007669"/>
    <property type="project" value="TreeGrafter"/>
</dbReference>
<dbReference type="InterPro" id="IPR008753">
    <property type="entry name" value="Peptidase_M13_N"/>
</dbReference>
<keyword evidence="4" id="KW-0479">Metal-binding</keyword>
<evidence type="ECO:0000256" key="3">
    <source>
        <dbReference type="ARBA" id="ARBA00022670"/>
    </source>
</evidence>
<evidence type="ECO:0000313" key="11">
    <source>
        <dbReference type="EMBL" id="MAA12147.1"/>
    </source>
</evidence>
<evidence type="ECO:0000259" key="10">
    <source>
        <dbReference type="Pfam" id="PF05649"/>
    </source>
</evidence>
<proteinExistence type="inferred from homology"/>
<name>A0A224Y3L2_9ACAR</name>
<dbReference type="InterPro" id="IPR042089">
    <property type="entry name" value="Peptidase_M13_dom_2"/>
</dbReference>
<keyword evidence="7" id="KW-0482">Metalloprotease</keyword>
<evidence type="ECO:0000256" key="6">
    <source>
        <dbReference type="ARBA" id="ARBA00022833"/>
    </source>
</evidence>
<dbReference type="Gene3D" id="1.10.1380.10">
    <property type="entry name" value="Neutral endopeptidase , domain2"/>
    <property type="match status" value="1"/>
</dbReference>
<comment type="cofactor">
    <cofactor evidence="1">
        <name>Zn(2+)</name>
        <dbReference type="ChEBI" id="CHEBI:29105"/>
    </cofactor>
</comment>
<evidence type="ECO:0000256" key="4">
    <source>
        <dbReference type="ARBA" id="ARBA00022723"/>
    </source>
</evidence>
<feature type="domain" description="Peptidase M13 C-terminal" evidence="9">
    <location>
        <begin position="413"/>
        <end position="612"/>
    </location>
</feature>
<keyword evidence="6" id="KW-0862">Zinc</keyword>
<dbReference type="InterPro" id="IPR024079">
    <property type="entry name" value="MetalloPept_cat_dom_sf"/>
</dbReference>
<comment type="similarity">
    <text evidence="2">Belongs to the peptidase M13 family.</text>
</comment>
<dbReference type="InterPro" id="IPR018497">
    <property type="entry name" value="Peptidase_M13_C"/>
</dbReference>
<keyword evidence="8" id="KW-0732">Signal</keyword>
<dbReference type="EMBL" id="GFPF01001001">
    <property type="protein sequence ID" value="MAA12147.1"/>
    <property type="molecule type" value="Transcribed_RNA"/>
</dbReference>
<feature type="chain" id="PRO_5013211447" evidence="8">
    <location>
        <begin position="26"/>
        <end position="631"/>
    </location>
</feature>
<reference evidence="11" key="1">
    <citation type="journal article" date="2017" name="Parasit. Vectors">
        <title>Sialotranscriptomics of Rhipicephalus zambeziensis reveals intricate expression profiles of secretory proteins and suggests tight temporal transcriptional regulation during blood-feeding.</title>
        <authorList>
            <person name="de Castro M.H."/>
            <person name="de Klerk D."/>
            <person name="Pienaar R."/>
            <person name="Rees D.J.G."/>
            <person name="Mans B.J."/>
        </authorList>
    </citation>
    <scope>NUCLEOTIDE SEQUENCE</scope>
    <source>
        <tissue evidence="11">Salivary glands</tissue>
    </source>
</reference>
<sequence>MLFSSSVGTAVSLWINLSIIRCTHGEAGKSVPLPSESPAPCENFYRHVCNFKSAERDSTNLDYYVDGDSDELDDIIPATEQKLRKMLYTKIEGDDTIEKGEIRNSLLKMLAELGINIWPVLRSTRKTYRDIIQQSGLQPIASFAAAPDKQKTKYILTLMFTSREDTHYEVRTVEDWVEHFGNKIPLTDALKRDFSRANSSIGKTSPLGLHHQSYFDKLVDYLSNVDAFSLENYYGWFFVRQVADVLTTDIRNKLNSFLKETTKPGVAVHLDSDACVEKLVGYNGAMQTGVAHLYLKKHFRAPSIEKATNVAIEMNRVFHTFIARNTWMNEDTRTKMDAWVNSLRYSMGAPTKLLSENYITSKYNLVATPSEGSPMLLYFFVHRQNNFWQILRQVKKEYKEEMWPGQPLQTRSTYKEEYKSLDIPAGVLQAPMYKTSGMNSEVFGSIGTLTAEVFAGGFTAEGRVFQEHLPGQYKWEKAIRNKFLKLLRCLKMQKTKKSRGKGISPMERYEQDGREHALARKFRDYFGLRSAFKAFESFKETCQENCNLNAQPPRERKHIQDFFTAFVKRYCEIDATGEEEHGVNFALKMFDKFWEAFQCKDDDLMKGEDTCMIMTLSDAASEDITNDGQTY</sequence>
<feature type="signal peptide" evidence="8">
    <location>
        <begin position="1"/>
        <end position="25"/>
    </location>
</feature>
<organism evidence="11">
    <name type="scientific">Rhipicephalus zambeziensis</name>
    <dbReference type="NCBI Taxonomy" id="60191"/>
    <lineage>
        <taxon>Eukaryota</taxon>
        <taxon>Metazoa</taxon>
        <taxon>Ecdysozoa</taxon>
        <taxon>Arthropoda</taxon>
        <taxon>Chelicerata</taxon>
        <taxon>Arachnida</taxon>
        <taxon>Acari</taxon>
        <taxon>Parasitiformes</taxon>
        <taxon>Ixodida</taxon>
        <taxon>Ixodoidea</taxon>
        <taxon>Ixodidae</taxon>
        <taxon>Rhipicephalinae</taxon>
        <taxon>Rhipicephalus</taxon>
        <taxon>Rhipicephalus</taxon>
    </lineage>
</organism>
<dbReference type="AlphaFoldDB" id="A0A224Y3L2"/>
<dbReference type="Pfam" id="PF05649">
    <property type="entry name" value="Peptidase_M13_N"/>
    <property type="match status" value="1"/>
</dbReference>
<dbReference type="Pfam" id="PF01431">
    <property type="entry name" value="Peptidase_M13"/>
    <property type="match status" value="1"/>
</dbReference>
<evidence type="ECO:0000256" key="1">
    <source>
        <dbReference type="ARBA" id="ARBA00001947"/>
    </source>
</evidence>
<dbReference type="PANTHER" id="PTHR11733">
    <property type="entry name" value="ZINC METALLOPROTEASE FAMILY M13 NEPRILYSIN-RELATED"/>
    <property type="match status" value="1"/>
</dbReference>
<keyword evidence="5" id="KW-0378">Hydrolase</keyword>
<dbReference type="SUPFAM" id="SSF55486">
    <property type="entry name" value="Metalloproteases ('zincins'), catalytic domain"/>
    <property type="match status" value="1"/>
</dbReference>
<dbReference type="GO" id="GO:0046872">
    <property type="term" value="F:metal ion binding"/>
    <property type="evidence" value="ECO:0007669"/>
    <property type="project" value="UniProtKB-KW"/>
</dbReference>
<evidence type="ECO:0000256" key="5">
    <source>
        <dbReference type="ARBA" id="ARBA00022801"/>
    </source>
</evidence>